<evidence type="ECO:0008006" key="4">
    <source>
        <dbReference type="Google" id="ProtNLM"/>
    </source>
</evidence>
<name>A0AA40CHJ1_9PEZI</name>
<evidence type="ECO:0000256" key="1">
    <source>
        <dbReference type="SAM" id="Phobius"/>
    </source>
</evidence>
<reference evidence="2" key="1">
    <citation type="submission" date="2023-06" db="EMBL/GenBank/DDBJ databases">
        <title>Genome-scale phylogeny and comparative genomics of the fungal order Sordariales.</title>
        <authorList>
            <consortium name="Lawrence Berkeley National Laboratory"/>
            <person name="Hensen N."/>
            <person name="Bonometti L."/>
            <person name="Westerberg I."/>
            <person name="Brannstrom I.O."/>
            <person name="Guillou S."/>
            <person name="Cros-Aarteil S."/>
            <person name="Calhoun S."/>
            <person name="Haridas S."/>
            <person name="Kuo A."/>
            <person name="Mondo S."/>
            <person name="Pangilinan J."/>
            <person name="Riley R."/>
            <person name="Labutti K."/>
            <person name="Andreopoulos B."/>
            <person name="Lipzen A."/>
            <person name="Chen C."/>
            <person name="Yanf M."/>
            <person name="Daum C."/>
            <person name="Ng V."/>
            <person name="Clum A."/>
            <person name="Steindorff A."/>
            <person name="Ohm R."/>
            <person name="Martin F."/>
            <person name="Silar P."/>
            <person name="Natvig D."/>
            <person name="Lalanne C."/>
            <person name="Gautier V."/>
            <person name="Ament-Velasquez S.L."/>
            <person name="Kruys A."/>
            <person name="Hutchinson M.I."/>
            <person name="Powell A.J."/>
            <person name="Barry K."/>
            <person name="Miller A.N."/>
            <person name="Grigoriev I.V."/>
            <person name="Debuchy R."/>
            <person name="Gladieux P."/>
            <person name="Thoren M.H."/>
            <person name="Johannesson H."/>
        </authorList>
    </citation>
    <scope>NUCLEOTIDE SEQUENCE</scope>
    <source>
        <strain evidence="2">SMH2532-1</strain>
    </source>
</reference>
<gene>
    <name evidence="2" type="ORF">B0T16DRAFT_421547</name>
</gene>
<dbReference type="AlphaFoldDB" id="A0AA40CHJ1"/>
<dbReference type="EMBL" id="JAULSV010000007">
    <property type="protein sequence ID" value="KAK0638677.1"/>
    <property type="molecule type" value="Genomic_DNA"/>
</dbReference>
<feature type="transmembrane region" description="Helical" evidence="1">
    <location>
        <begin position="55"/>
        <end position="73"/>
    </location>
</feature>
<feature type="transmembrane region" description="Helical" evidence="1">
    <location>
        <begin position="80"/>
        <end position="99"/>
    </location>
</feature>
<feature type="transmembrane region" description="Helical" evidence="1">
    <location>
        <begin position="14"/>
        <end position="35"/>
    </location>
</feature>
<organism evidence="2 3">
    <name type="scientific">Cercophora newfieldiana</name>
    <dbReference type="NCBI Taxonomy" id="92897"/>
    <lineage>
        <taxon>Eukaryota</taxon>
        <taxon>Fungi</taxon>
        <taxon>Dikarya</taxon>
        <taxon>Ascomycota</taxon>
        <taxon>Pezizomycotina</taxon>
        <taxon>Sordariomycetes</taxon>
        <taxon>Sordariomycetidae</taxon>
        <taxon>Sordariales</taxon>
        <taxon>Lasiosphaeriaceae</taxon>
        <taxon>Cercophora</taxon>
    </lineage>
</organism>
<evidence type="ECO:0000313" key="3">
    <source>
        <dbReference type="Proteomes" id="UP001174936"/>
    </source>
</evidence>
<feature type="transmembrane region" description="Helical" evidence="1">
    <location>
        <begin position="147"/>
        <end position="172"/>
    </location>
</feature>
<keyword evidence="1" id="KW-0812">Transmembrane</keyword>
<accession>A0AA40CHJ1</accession>
<protein>
    <recommendedName>
        <fullName evidence="4">MARVEL domain-containing protein</fullName>
    </recommendedName>
</protein>
<comment type="caution">
    <text evidence="2">The sequence shown here is derived from an EMBL/GenBank/DDBJ whole genome shotgun (WGS) entry which is preliminary data.</text>
</comment>
<proteinExistence type="predicted"/>
<keyword evidence="1" id="KW-0472">Membrane</keyword>
<keyword evidence="1" id="KW-1133">Transmembrane helix</keyword>
<evidence type="ECO:0000313" key="2">
    <source>
        <dbReference type="EMBL" id="KAK0638677.1"/>
    </source>
</evidence>
<sequence length="300" mass="31977">MGARTGSALHALKLFLRTIQLLCAAVILALFSYFLATLSNHSLPISQDIRAVEGISGSAVLYSALCIITLCCFARTVHPFTSLVSMVLDVAFCAAFIYVASVNKGGTASCDSGFVNTPFGSGDVATGVVEGGGGWTALPSLATACRMQTACLAVAVVGIFFFLFSVLAEWALIRHHRKEKRYGPSPANDYTDGYGKKKGFWASLFGQKTKAPVDEYNPNALPQHAAPDDVRESYATEQTRVGSANGMDGVPKYDSLGYGGHDISGRGNTAVPGREGFDDVPLAQYPPANYRYSDGVYERV</sequence>
<dbReference type="Proteomes" id="UP001174936">
    <property type="component" value="Unassembled WGS sequence"/>
</dbReference>
<keyword evidence="3" id="KW-1185">Reference proteome</keyword>